<dbReference type="EMBL" id="LAZR01057547">
    <property type="protein sequence ID" value="KKK71847.1"/>
    <property type="molecule type" value="Genomic_DNA"/>
</dbReference>
<dbReference type="AlphaFoldDB" id="A0A0F8XS16"/>
<evidence type="ECO:0000259" key="1">
    <source>
        <dbReference type="Pfam" id="PF00561"/>
    </source>
</evidence>
<proteinExistence type="predicted"/>
<accession>A0A0F8XS16</accession>
<dbReference type="SUPFAM" id="SSF53474">
    <property type="entry name" value="alpha/beta-Hydrolases"/>
    <property type="match status" value="1"/>
</dbReference>
<comment type="caution">
    <text evidence="2">The sequence shown here is derived from an EMBL/GenBank/DDBJ whole genome shotgun (WGS) entry which is preliminary data.</text>
</comment>
<dbReference type="PANTHER" id="PTHR43433:SF5">
    <property type="entry name" value="AB HYDROLASE-1 DOMAIN-CONTAINING PROTEIN"/>
    <property type="match status" value="1"/>
</dbReference>
<dbReference type="GO" id="GO:0046503">
    <property type="term" value="P:glycerolipid catabolic process"/>
    <property type="evidence" value="ECO:0007669"/>
    <property type="project" value="TreeGrafter"/>
</dbReference>
<organism evidence="2">
    <name type="scientific">marine sediment metagenome</name>
    <dbReference type="NCBI Taxonomy" id="412755"/>
    <lineage>
        <taxon>unclassified sequences</taxon>
        <taxon>metagenomes</taxon>
        <taxon>ecological metagenomes</taxon>
    </lineage>
</organism>
<reference evidence="2" key="1">
    <citation type="journal article" date="2015" name="Nature">
        <title>Complex archaea that bridge the gap between prokaryotes and eukaryotes.</title>
        <authorList>
            <person name="Spang A."/>
            <person name="Saw J.H."/>
            <person name="Jorgensen S.L."/>
            <person name="Zaremba-Niedzwiedzka K."/>
            <person name="Martijn J."/>
            <person name="Lind A.E."/>
            <person name="van Eijk R."/>
            <person name="Schleper C."/>
            <person name="Guy L."/>
            <person name="Ettema T.J."/>
        </authorList>
    </citation>
    <scope>NUCLEOTIDE SEQUENCE</scope>
</reference>
<evidence type="ECO:0000313" key="2">
    <source>
        <dbReference type="EMBL" id="KKK71847.1"/>
    </source>
</evidence>
<dbReference type="PANTHER" id="PTHR43433">
    <property type="entry name" value="HYDROLASE, ALPHA/BETA FOLD FAMILY PROTEIN"/>
    <property type="match status" value="1"/>
</dbReference>
<sequence>MDMADDAIGLLEKLDIETAHVAGHSMGGMIAQLVAIRRPDMVRTLTLLATAPSHTFDETYQPPEVLEFFMNDVAGMYKKLALPSMLMPLTRKKMIKLIKVFFGLMDGDFTTPHGEEMLDQYVNAYNSDGRKFNITSWQGMAIAASKSRADELKKLNIPTLVVHGDKDKVLDFANGEALAGLIPNTKLITIKVGGHMFPLIDTYNDEYIDDMINHLQTTD</sequence>
<gene>
    <name evidence="2" type="ORF">LCGC14_2909830</name>
</gene>
<dbReference type="InterPro" id="IPR050471">
    <property type="entry name" value="AB_hydrolase"/>
</dbReference>
<dbReference type="Pfam" id="PF00561">
    <property type="entry name" value="Abhydrolase_1"/>
    <property type="match status" value="1"/>
</dbReference>
<dbReference type="Gene3D" id="3.40.50.1820">
    <property type="entry name" value="alpha/beta hydrolase"/>
    <property type="match status" value="1"/>
</dbReference>
<name>A0A0F8XS16_9ZZZZ</name>
<feature type="domain" description="AB hydrolase-1" evidence="1">
    <location>
        <begin position="3"/>
        <end position="198"/>
    </location>
</feature>
<dbReference type="InterPro" id="IPR000073">
    <property type="entry name" value="AB_hydrolase_1"/>
</dbReference>
<protein>
    <recommendedName>
        <fullName evidence="1">AB hydrolase-1 domain-containing protein</fullName>
    </recommendedName>
</protein>
<dbReference type="GO" id="GO:0004806">
    <property type="term" value="F:triacylglycerol lipase activity"/>
    <property type="evidence" value="ECO:0007669"/>
    <property type="project" value="TreeGrafter"/>
</dbReference>
<dbReference type="InterPro" id="IPR029058">
    <property type="entry name" value="AB_hydrolase_fold"/>
</dbReference>